<protein>
    <submittedName>
        <fullName evidence="1">Uncharacterized protein</fullName>
    </submittedName>
</protein>
<dbReference type="RefSeq" id="WP_092679074.1">
    <property type="nucleotide sequence ID" value="NZ_FOXS01000014.1"/>
</dbReference>
<organism evidence="1 2">
    <name type="scientific">Hymenobacter arizonensis</name>
    <name type="common">Siccationidurans arizonensis</name>
    <dbReference type="NCBI Taxonomy" id="1227077"/>
    <lineage>
        <taxon>Bacteria</taxon>
        <taxon>Pseudomonadati</taxon>
        <taxon>Bacteroidota</taxon>
        <taxon>Cytophagia</taxon>
        <taxon>Cytophagales</taxon>
        <taxon>Hymenobacteraceae</taxon>
        <taxon>Hymenobacter</taxon>
    </lineage>
</organism>
<gene>
    <name evidence="1" type="ORF">SAMN04515668_5060</name>
</gene>
<dbReference type="AlphaFoldDB" id="A0A1I6BSU8"/>
<sequence>MNIDWLVQHRTSIKTFLREPQFFANPLQEVLGIEFPITTIEECENAFMKVQKFVRTKKHEVPIREAIMCCFALSALHYFVIQEQYKFEIQSRVIGIGKINMPFIISKDIRHKQKSSAISATHNAMLSHSKRDSFIKFYWYMTDIPPVEQDFTR</sequence>
<dbReference type="Proteomes" id="UP000199029">
    <property type="component" value="Unassembled WGS sequence"/>
</dbReference>
<name>A0A1I6BSU8_HYMAR</name>
<accession>A0A1I6BSU8</accession>
<dbReference type="EMBL" id="FOXS01000014">
    <property type="protein sequence ID" value="SFQ83990.1"/>
    <property type="molecule type" value="Genomic_DNA"/>
</dbReference>
<proteinExistence type="predicted"/>
<reference evidence="2" key="1">
    <citation type="submission" date="2016-10" db="EMBL/GenBank/DDBJ databases">
        <authorList>
            <person name="Varghese N."/>
            <person name="Submissions S."/>
        </authorList>
    </citation>
    <scope>NUCLEOTIDE SEQUENCE [LARGE SCALE GENOMIC DNA]</scope>
    <source>
        <strain evidence="2">OR362-8,ATCC BAA-1266,JCM 13504</strain>
    </source>
</reference>
<evidence type="ECO:0000313" key="2">
    <source>
        <dbReference type="Proteomes" id="UP000199029"/>
    </source>
</evidence>
<keyword evidence="2" id="KW-1185">Reference proteome</keyword>
<evidence type="ECO:0000313" key="1">
    <source>
        <dbReference type="EMBL" id="SFQ83990.1"/>
    </source>
</evidence>